<gene>
    <name evidence="2" type="ORF">DV733_06460</name>
</gene>
<keyword evidence="3" id="KW-1185">Reference proteome</keyword>
<organism evidence="2 3">
    <name type="scientific">Halapricum salinum</name>
    <dbReference type="NCBI Taxonomy" id="1457250"/>
    <lineage>
        <taxon>Archaea</taxon>
        <taxon>Methanobacteriati</taxon>
        <taxon>Methanobacteriota</taxon>
        <taxon>Stenosarchaea group</taxon>
        <taxon>Halobacteria</taxon>
        <taxon>Halobacteriales</taxon>
        <taxon>Haloarculaceae</taxon>
        <taxon>Halapricum</taxon>
    </lineage>
</organism>
<protein>
    <submittedName>
        <fullName evidence="2">Uncharacterized protein</fullName>
    </submittedName>
</protein>
<dbReference type="Proteomes" id="UP000296706">
    <property type="component" value="Chromosome"/>
</dbReference>
<proteinExistence type="predicted"/>
<name>A0A4D6HCM6_9EURY</name>
<dbReference type="AlphaFoldDB" id="A0A4D6HCM6"/>
<feature type="transmembrane region" description="Helical" evidence="1">
    <location>
        <begin position="6"/>
        <end position="26"/>
    </location>
</feature>
<keyword evidence="1" id="KW-1133">Transmembrane helix</keyword>
<keyword evidence="1" id="KW-0812">Transmembrane</keyword>
<dbReference type="STRING" id="1457250.GCA_000755225_00192"/>
<accession>A0A4D6HCM6</accession>
<dbReference type="EMBL" id="CP031310">
    <property type="protein sequence ID" value="QCC50908.1"/>
    <property type="molecule type" value="Genomic_DNA"/>
</dbReference>
<keyword evidence="1" id="KW-0472">Membrane</keyword>
<dbReference type="KEGG" id="hsn:DV733_06460"/>
<evidence type="ECO:0000313" key="3">
    <source>
        <dbReference type="Proteomes" id="UP000296706"/>
    </source>
</evidence>
<evidence type="ECO:0000313" key="2">
    <source>
        <dbReference type="EMBL" id="QCC50908.1"/>
    </source>
</evidence>
<reference evidence="2 3" key="1">
    <citation type="journal article" date="2019" name="Nat. Commun.">
        <title>A new type of DNA phosphorothioation-based antiviral system in archaea.</title>
        <authorList>
            <person name="Xiong L."/>
            <person name="Liu S."/>
            <person name="Chen S."/>
            <person name="Xiao Y."/>
            <person name="Zhu B."/>
            <person name="Gao Y."/>
            <person name="Zhang Y."/>
            <person name="Chen B."/>
            <person name="Luo J."/>
            <person name="Deng Z."/>
            <person name="Chen X."/>
            <person name="Wang L."/>
            <person name="Chen S."/>
        </authorList>
    </citation>
    <scope>NUCLEOTIDE SEQUENCE [LARGE SCALE GENOMIC DNA]</scope>
    <source>
        <strain evidence="2 3">CBA1105</strain>
    </source>
</reference>
<sequence>MTGVGLLQTVGTIANSGIGIISAVLVTVGTIEIAAMIGLVRGSSTAWTLVVVLYAFSTLANVLAFGLLWGVVPGLVTAYVYSKRRYFVSPFDDTSPDRHR</sequence>
<evidence type="ECO:0000256" key="1">
    <source>
        <dbReference type="SAM" id="Phobius"/>
    </source>
</evidence>